<protein>
    <recommendedName>
        <fullName evidence="3">3-keto-alpha-glucoside-1,2-lyase/3-keto-2-hydroxy-glucal hydratase domain-containing protein</fullName>
    </recommendedName>
</protein>
<feature type="region of interest" description="Disordered" evidence="1">
    <location>
        <begin position="201"/>
        <end position="225"/>
    </location>
</feature>
<dbReference type="AlphaFoldDB" id="A0A7W5H471"/>
<dbReference type="InterPro" id="IPR010496">
    <property type="entry name" value="AL/BT2_dom"/>
</dbReference>
<keyword evidence="5" id="KW-1185">Reference proteome</keyword>
<dbReference type="Pfam" id="PF06439">
    <property type="entry name" value="3keto-disac_hyd"/>
    <property type="match status" value="1"/>
</dbReference>
<dbReference type="RefSeq" id="WP_184300684.1">
    <property type="nucleotide sequence ID" value="NZ_JACHXU010000001.1"/>
</dbReference>
<reference evidence="4 5" key="1">
    <citation type="submission" date="2020-08" db="EMBL/GenBank/DDBJ databases">
        <title>Genomic Encyclopedia of Type Strains, Phase III (KMG-III): the genomes of soil and plant-associated and newly described type strains.</title>
        <authorList>
            <person name="Whitman W."/>
        </authorList>
    </citation>
    <scope>NUCLEOTIDE SEQUENCE [LARGE SCALE GENOMIC DNA]</scope>
    <source>
        <strain evidence="4 5">CECT 8075</strain>
    </source>
</reference>
<keyword evidence="2" id="KW-0732">Signal</keyword>
<evidence type="ECO:0000256" key="1">
    <source>
        <dbReference type="SAM" id="MobiDB-lite"/>
    </source>
</evidence>
<evidence type="ECO:0000313" key="5">
    <source>
        <dbReference type="Proteomes" id="UP000536179"/>
    </source>
</evidence>
<evidence type="ECO:0000256" key="2">
    <source>
        <dbReference type="SAM" id="SignalP"/>
    </source>
</evidence>
<proteinExistence type="predicted"/>
<gene>
    <name evidence="4" type="ORF">FHS27_000295</name>
</gene>
<feature type="signal peptide" evidence="2">
    <location>
        <begin position="1"/>
        <end position="24"/>
    </location>
</feature>
<feature type="chain" id="PRO_5031566291" description="3-keto-alpha-glucoside-1,2-lyase/3-keto-2-hydroxy-glucal hydratase domain-containing protein" evidence="2">
    <location>
        <begin position="25"/>
        <end position="291"/>
    </location>
</feature>
<dbReference type="Gene3D" id="2.60.120.560">
    <property type="entry name" value="Exo-inulinase, domain 1"/>
    <property type="match status" value="1"/>
</dbReference>
<dbReference type="GO" id="GO:0016787">
    <property type="term" value="F:hydrolase activity"/>
    <property type="evidence" value="ECO:0007669"/>
    <property type="project" value="InterPro"/>
</dbReference>
<feature type="region of interest" description="Disordered" evidence="1">
    <location>
        <begin position="25"/>
        <end position="61"/>
    </location>
</feature>
<organism evidence="4 5">
    <name type="scientific">Aporhodopirellula rubra</name>
    <dbReference type="NCBI Taxonomy" id="980271"/>
    <lineage>
        <taxon>Bacteria</taxon>
        <taxon>Pseudomonadati</taxon>
        <taxon>Planctomycetota</taxon>
        <taxon>Planctomycetia</taxon>
        <taxon>Pirellulales</taxon>
        <taxon>Pirellulaceae</taxon>
        <taxon>Aporhodopirellula</taxon>
    </lineage>
</organism>
<feature type="domain" description="3-keto-alpha-glucoside-1,2-lyase/3-keto-2-hydroxy-glucal hydratase" evidence="3">
    <location>
        <begin position="70"/>
        <end position="288"/>
    </location>
</feature>
<comment type="caution">
    <text evidence="4">The sequence shown here is derived from an EMBL/GenBank/DDBJ whole genome shotgun (WGS) entry which is preliminary data.</text>
</comment>
<accession>A0A7W5H471</accession>
<dbReference type="Proteomes" id="UP000536179">
    <property type="component" value="Unassembled WGS sequence"/>
</dbReference>
<feature type="compositionally biased region" description="Polar residues" evidence="1">
    <location>
        <begin position="39"/>
        <end position="59"/>
    </location>
</feature>
<evidence type="ECO:0000313" key="4">
    <source>
        <dbReference type="EMBL" id="MBB3204531.1"/>
    </source>
</evidence>
<sequence>MTRFTGWYAFFTAIVIAIAPSTFAQEPPAADPTGPAEAQSVQKVQEGQATPKTRSQLTDVSDKEYALRSRPLFDGTVLAGWEGNAYWFHTEGNAVVAGRLEKRIPENQFLCTTETFDDFDLRMEVRMRGTNPNAGVQFRSRRPRSSDDIPANEVIGYQADMGNAWGRSVWGALYDESRRRKMLVEPDVPFDVEWTTGVAKVSDDATTDPAQEDSGEIDSATSAPSSVPESAWVQMRIVCKGDQIEIFLNGTRTVEYTETDPKIPRAGVIGLQIHGGPPAEAWYRNIRILSF</sequence>
<evidence type="ECO:0000259" key="3">
    <source>
        <dbReference type="Pfam" id="PF06439"/>
    </source>
</evidence>
<dbReference type="EMBL" id="JACHXU010000001">
    <property type="protein sequence ID" value="MBB3204531.1"/>
    <property type="molecule type" value="Genomic_DNA"/>
</dbReference>
<name>A0A7W5H471_9BACT</name>